<evidence type="ECO:0000313" key="2">
    <source>
        <dbReference type="EMBL" id="LAA69290.1"/>
    </source>
</evidence>
<feature type="compositionally biased region" description="Basic and acidic residues" evidence="1">
    <location>
        <begin position="1"/>
        <end position="10"/>
    </location>
</feature>
<reference evidence="2" key="2">
    <citation type="submission" date="2017-11" db="EMBL/GenBank/DDBJ databases">
        <title>Coralsnake Venomics: Analyses of Venom Gland Transcriptomes and Proteomes of Six Brazilian Taxa.</title>
        <authorList>
            <person name="Aird S.D."/>
            <person name="Jorge da Silva N."/>
            <person name="Qiu L."/>
            <person name="Villar-Briones A."/>
            <person name="Aparecida-Saddi V."/>
            <person name="Campos-Telles M.P."/>
            <person name="Grau M."/>
            <person name="Mikheyev A.S."/>
        </authorList>
    </citation>
    <scope>NUCLEOTIDE SEQUENCE</scope>
    <source>
        <tissue evidence="2">Venom_gland</tissue>
    </source>
</reference>
<evidence type="ECO:0000256" key="1">
    <source>
        <dbReference type="SAM" id="MobiDB-lite"/>
    </source>
</evidence>
<feature type="compositionally biased region" description="Basic and acidic residues" evidence="1">
    <location>
        <begin position="22"/>
        <end position="32"/>
    </location>
</feature>
<dbReference type="AlphaFoldDB" id="A0A2D4HBF7"/>
<name>A0A2D4HBF7_MICLE</name>
<sequence length="144" mass="16712">MIQHTHSHDVQDEEEQEDQMEQVEKGSIHDSDQVLSEVDALERGMSDDEGIKPDQPVFTGLFHPQLFKSLLFKAKTTARLDIPSPFVQQSVVQEESEDLIFSQPMTEEDVIPVRQMFSDPVQNRDVKARKKTENFFCFFFPFFS</sequence>
<accession>A0A2D4HBF7</accession>
<reference evidence="2" key="1">
    <citation type="submission" date="2017-07" db="EMBL/GenBank/DDBJ databases">
        <authorList>
            <person name="Mikheyev A."/>
            <person name="Grau M."/>
        </authorList>
    </citation>
    <scope>NUCLEOTIDE SEQUENCE</scope>
    <source>
        <tissue evidence="2">Venom_gland</tissue>
    </source>
</reference>
<proteinExistence type="predicted"/>
<organism evidence="2">
    <name type="scientific">Micrurus lemniscatus lemniscatus</name>
    <dbReference type="NCBI Taxonomy" id="129467"/>
    <lineage>
        <taxon>Eukaryota</taxon>
        <taxon>Metazoa</taxon>
        <taxon>Chordata</taxon>
        <taxon>Craniata</taxon>
        <taxon>Vertebrata</taxon>
        <taxon>Euteleostomi</taxon>
        <taxon>Lepidosauria</taxon>
        <taxon>Squamata</taxon>
        <taxon>Bifurcata</taxon>
        <taxon>Unidentata</taxon>
        <taxon>Episquamata</taxon>
        <taxon>Toxicofera</taxon>
        <taxon>Serpentes</taxon>
        <taxon>Colubroidea</taxon>
        <taxon>Elapidae</taxon>
        <taxon>Elapinae</taxon>
        <taxon>Micrurus</taxon>
    </lineage>
</organism>
<protein>
    <submittedName>
        <fullName evidence="2">Uncharacterized protein</fullName>
    </submittedName>
</protein>
<feature type="compositionally biased region" description="Acidic residues" evidence="1">
    <location>
        <begin position="11"/>
        <end position="21"/>
    </location>
</feature>
<feature type="region of interest" description="Disordered" evidence="1">
    <location>
        <begin position="1"/>
        <end position="34"/>
    </location>
</feature>
<dbReference type="EMBL" id="IACK01014299">
    <property type="protein sequence ID" value="LAA69290.1"/>
    <property type="molecule type" value="Transcribed_RNA"/>
</dbReference>